<name>A0ABD3NB43_9STRA</name>
<evidence type="ECO:0000313" key="3">
    <source>
        <dbReference type="EMBL" id="KAL3773263.1"/>
    </source>
</evidence>
<keyword evidence="4" id="KW-1185">Reference proteome</keyword>
<keyword evidence="1" id="KW-0904">Protein phosphatase</keyword>
<dbReference type="GO" id="GO:0004721">
    <property type="term" value="F:phosphoprotein phosphatase activity"/>
    <property type="evidence" value="ECO:0007669"/>
    <property type="project" value="UniProtKB-KW"/>
</dbReference>
<reference evidence="3 4" key="1">
    <citation type="submission" date="2024-10" db="EMBL/GenBank/DDBJ databases">
        <title>Updated reference genomes for cyclostephanoid diatoms.</title>
        <authorList>
            <person name="Roberts W.R."/>
            <person name="Alverson A.J."/>
        </authorList>
    </citation>
    <scope>NUCLEOTIDE SEQUENCE [LARGE SCALE GENOMIC DNA]</scope>
    <source>
        <strain evidence="3 4">AJA010-31</strain>
    </source>
</reference>
<feature type="domain" description="Tyrosine specific protein phosphatases" evidence="2">
    <location>
        <begin position="145"/>
        <end position="210"/>
    </location>
</feature>
<proteinExistence type="predicted"/>
<dbReference type="SMART" id="SM00195">
    <property type="entry name" value="DSPc"/>
    <property type="match status" value="1"/>
</dbReference>
<dbReference type="Gene3D" id="3.90.190.10">
    <property type="entry name" value="Protein tyrosine phosphatase superfamily"/>
    <property type="match status" value="1"/>
</dbReference>
<dbReference type="PANTHER" id="PTHR10159">
    <property type="entry name" value="DUAL SPECIFICITY PROTEIN PHOSPHATASE"/>
    <property type="match status" value="1"/>
</dbReference>
<evidence type="ECO:0000313" key="4">
    <source>
        <dbReference type="Proteomes" id="UP001530400"/>
    </source>
</evidence>
<dbReference type="PROSITE" id="PS50056">
    <property type="entry name" value="TYR_PHOSPHATASE_2"/>
    <property type="match status" value="1"/>
</dbReference>
<comment type="caution">
    <text evidence="3">The sequence shown here is derived from an EMBL/GenBank/DDBJ whole genome shotgun (WGS) entry which is preliminary data.</text>
</comment>
<evidence type="ECO:0000259" key="2">
    <source>
        <dbReference type="PROSITE" id="PS50056"/>
    </source>
</evidence>
<dbReference type="PANTHER" id="PTHR10159:SF519">
    <property type="entry name" value="DUAL SPECIFICITY PROTEIN PHOSPHATASE MPK3"/>
    <property type="match status" value="1"/>
</dbReference>
<protein>
    <recommendedName>
        <fullName evidence="2">Tyrosine specific protein phosphatases domain-containing protein</fullName>
    </recommendedName>
</protein>
<sequence>MEGGTSSVVDEETLESRLAFIRQHVARPIPSQPFDDSTPAIIPFRDNDHGGGIIVGSARHASNIPLLKSMNVVAVMNCASGGIARLPVDELKECGIRYAFTNVRQDSYTYPILHQIKSRRHSCESIDDDIPEGTLICSDHLAVSNSLFADIRRTQCEGNDRSKCGNVLFFCVAGQNRSATLATATLLIHGKPLEKIIAHLSRQRPFVLENVGFQRQLVELEAILNKLKARQLKIREHAQLMFRTHWQQLKYASEIQEYKRVRLREVGVDDQITSITDRQTLLSNVGKGRTKSEIDLLKGTKVEIELLIPGLCTIEARIPVHCTIKTVKKYLVHTANQNMLLFGDDPAKVAKSWLVLAMFGYDDMYDIPLEAEAVETKVQLERMKSMFGLSYEWKDGEPWVHWNARCRFALVIFSVVKLPKERSLSTYGNFEMMDVDSDEEIDLTNDEVVDELALRQDQIPWTFEHVERPGAPATLLENTLRATHLRAWDFVSGQSLASKQPIVFSFADDPRDKRAFMMVSRSANEPQRFNAPGEGDILGMGANAIVHRVQLSSTRPDGGHRDAGWTTVNVGLNNSPDKLKDSTNIDPTSDDESELTEWDAAVKRPFSLSKMLVFLQNSQEAGLAKRLRLANLLNSDKRVLYFYGLGLGLSTNAYNLNQYKFELMLLAEYEESFSTYTMRQFMEDYMNNEPTIKDLSITSIKVLLVSLLNAFRDLTLMGIQAFDFNHLNNVLVSRDHRSVRLIDIDGNSQGSIEYPVIESSASDTNIPVTPHKPGLDVDLNILLPSIVEQLLLGKGRGRSFVSNRRSEIWRAQDEDAKKMIQEILLQNFYSTASATDPNVQQHTVKVAAWFHAMLKKNPPWNNWTHDIYDAMRCIDHLPIR</sequence>
<dbReference type="InterPro" id="IPR020422">
    <property type="entry name" value="TYR_PHOSPHATASE_DUAL_dom"/>
</dbReference>
<organism evidence="3 4">
    <name type="scientific">Cyclotella atomus</name>
    <dbReference type="NCBI Taxonomy" id="382360"/>
    <lineage>
        <taxon>Eukaryota</taxon>
        <taxon>Sar</taxon>
        <taxon>Stramenopiles</taxon>
        <taxon>Ochrophyta</taxon>
        <taxon>Bacillariophyta</taxon>
        <taxon>Coscinodiscophyceae</taxon>
        <taxon>Thalassiosirophycidae</taxon>
        <taxon>Stephanodiscales</taxon>
        <taxon>Stephanodiscaceae</taxon>
        <taxon>Cyclotella</taxon>
    </lineage>
</organism>
<dbReference type="InterPro" id="IPR029021">
    <property type="entry name" value="Prot-tyrosine_phosphatase-like"/>
</dbReference>
<dbReference type="Proteomes" id="UP001530400">
    <property type="component" value="Unassembled WGS sequence"/>
</dbReference>
<gene>
    <name evidence="3" type="ORF">ACHAWO_010963</name>
</gene>
<dbReference type="AlphaFoldDB" id="A0ABD3NB43"/>
<dbReference type="SUPFAM" id="SSF52799">
    <property type="entry name" value="(Phosphotyrosine protein) phosphatases II"/>
    <property type="match status" value="1"/>
</dbReference>
<dbReference type="InterPro" id="IPR000387">
    <property type="entry name" value="Tyr_Pase_dom"/>
</dbReference>
<dbReference type="EMBL" id="JALLPJ020001240">
    <property type="protein sequence ID" value="KAL3773263.1"/>
    <property type="molecule type" value="Genomic_DNA"/>
</dbReference>
<dbReference type="CDD" id="cd14498">
    <property type="entry name" value="DSP"/>
    <property type="match status" value="1"/>
</dbReference>
<keyword evidence="1" id="KW-0378">Hydrolase</keyword>
<evidence type="ECO:0000256" key="1">
    <source>
        <dbReference type="ARBA" id="ARBA00022912"/>
    </source>
</evidence>
<accession>A0ABD3NB43</accession>